<evidence type="ECO:0000313" key="2">
    <source>
        <dbReference type="Proteomes" id="UP000199034"/>
    </source>
</evidence>
<dbReference type="Proteomes" id="UP000199034">
    <property type="component" value="Unassembled WGS sequence"/>
</dbReference>
<reference evidence="1 2" key="1">
    <citation type="submission" date="2016-10" db="EMBL/GenBank/DDBJ databases">
        <authorList>
            <person name="de Groot N.N."/>
        </authorList>
    </citation>
    <scope>NUCLEOTIDE SEQUENCE [LARGE SCALE GENOMIC DNA]</scope>
    <source>
        <strain evidence="1 2">CGMCC 4.6858</strain>
    </source>
</reference>
<gene>
    <name evidence="1" type="ORF">SAMN05421872_106161</name>
</gene>
<dbReference type="EMBL" id="FMZM01000006">
    <property type="protein sequence ID" value="SDD16470.1"/>
    <property type="molecule type" value="Genomic_DNA"/>
</dbReference>
<sequence length="179" mass="19456">MGSEGTDVLGRLREGVHGIAWRTPRRLVADQPVVLVGVIERVAAGPDRVTAAWHGPVRHRTVLVRVSVLQVLKDGEGVVHGPAVDVSLPRGTEALRLDGTPLREDPHPTLAEVRTALPAGLRVLVASRPERRHGTTDAAVLLDGRHPQKLVVDRGGCELPEWPGRRFADLLTDVRRGLR</sequence>
<dbReference type="OrthoDB" id="9761519at2"/>
<dbReference type="AlphaFoldDB" id="A0A1G6SHQ1"/>
<proteinExistence type="predicted"/>
<name>A0A1G6SHQ1_9ACTN</name>
<dbReference type="STRING" id="1045774.SAMN05421872_106161"/>
<protein>
    <submittedName>
        <fullName evidence="1">Uncharacterized protein</fullName>
    </submittedName>
</protein>
<dbReference type="RefSeq" id="WP_090856115.1">
    <property type="nucleotide sequence ID" value="NZ_FMZM01000006.1"/>
</dbReference>
<organism evidence="1 2">
    <name type="scientific">Nocardioides lianchengensis</name>
    <dbReference type="NCBI Taxonomy" id="1045774"/>
    <lineage>
        <taxon>Bacteria</taxon>
        <taxon>Bacillati</taxon>
        <taxon>Actinomycetota</taxon>
        <taxon>Actinomycetes</taxon>
        <taxon>Propionibacteriales</taxon>
        <taxon>Nocardioidaceae</taxon>
        <taxon>Nocardioides</taxon>
    </lineage>
</organism>
<evidence type="ECO:0000313" key="1">
    <source>
        <dbReference type="EMBL" id="SDD16470.1"/>
    </source>
</evidence>
<keyword evidence="2" id="KW-1185">Reference proteome</keyword>
<accession>A0A1G6SHQ1</accession>